<dbReference type="AlphaFoldDB" id="A0A915BS83"/>
<accession>A0A915BS83</accession>
<name>A0A915BS83_PARUN</name>
<dbReference type="WBParaSite" id="PgR056X_g036_t01">
    <property type="protein sequence ID" value="PgR056X_g036_t01"/>
    <property type="gene ID" value="PgR056X_g036"/>
</dbReference>
<reference evidence="2" key="1">
    <citation type="submission" date="2022-11" db="UniProtKB">
        <authorList>
            <consortium name="WormBaseParasite"/>
        </authorList>
    </citation>
    <scope>IDENTIFICATION</scope>
</reference>
<organism evidence="1 2">
    <name type="scientific">Parascaris univalens</name>
    <name type="common">Nematode worm</name>
    <dbReference type="NCBI Taxonomy" id="6257"/>
    <lineage>
        <taxon>Eukaryota</taxon>
        <taxon>Metazoa</taxon>
        <taxon>Ecdysozoa</taxon>
        <taxon>Nematoda</taxon>
        <taxon>Chromadorea</taxon>
        <taxon>Rhabditida</taxon>
        <taxon>Spirurina</taxon>
        <taxon>Ascaridomorpha</taxon>
        <taxon>Ascaridoidea</taxon>
        <taxon>Ascarididae</taxon>
        <taxon>Parascaris</taxon>
    </lineage>
</organism>
<keyword evidence="1" id="KW-1185">Reference proteome</keyword>
<evidence type="ECO:0000313" key="2">
    <source>
        <dbReference type="WBParaSite" id="PgR056X_g036_t01"/>
    </source>
</evidence>
<protein>
    <submittedName>
        <fullName evidence="2">Secreted protein</fullName>
    </submittedName>
</protein>
<sequence length="117" mass="13923">RRSEHNLFGALRCARVVSVAQSACSCYLFNNVISKAVSLVFLLSPYGFKKFGAYRFSSWIFKRLKRRYICRTVLLRHCCRCIRNKLLDELFNNVLFYYTLLAKMKKMNFFCSYRVDD</sequence>
<proteinExistence type="predicted"/>
<dbReference type="Proteomes" id="UP000887569">
    <property type="component" value="Unplaced"/>
</dbReference>
<evidence type="ECO:0000313" key="1">
    <source>
        <dbReference type="Proteomes" id="UP000887569"/>
    </source>
</evidence>